<gene>
    <name evidence="1" type="ORF">J4G33_04115</name>
</gene>
<organism evidence="1 2">
    <name type="scientific">Actinotalea soli</name>
    <dbReference type="NCBI Taxonomy" id="2819234"/>
    <lineage>
        <taxon>Bacteria</taxon>
        <taxon>Bacillati</taxon>
        <taxon>Actinomycetota</taxon>
        <taxon>Actinomycetes</taxon>
        <taxon>Micrococcales</taxon>
        <taxon>Cellulomonadaceae</taxon>
        <taxon>Actinotalea</taxon>
    </lineage>
</organism>
<dbReference type="AlphaFoldDB" id="A0A939RSF1"/>
<evidence type="ECO:0000313" key="2">
    <source>
        <dbReference type="Proteomes" id="UP000664209"/>
    </source>
</evidence>
<dbReference type="Proteomes" id="UP000664209">
    <property type="component" value="Unassembled WGS sequence"/>
</dbReference>
<dbReference type="EMBL" id="JAGEMK010000001">
    <property type="protein sequence ID" value="MBO1750982.1"/>
    <property type="molecule type" value="Genomic_DNA"/>
</dbReference>
<name>A0A939RSF1_9CELL</name>
<dbReference type="InterPro" id="IPR019639">
    <property type="entry name" value="DUF2505"/>
</dbReference>
<evidence type="ECO:0000313" key="1">
    <source>
        <dbReference type="EMBL" id="MBO1750982.1"/>
    </source>
</evidence>
<dbReference type="Pfam" id="PF10698">
    <property type="entry name" value="DUF2505"/>
    <property type="match status" value="1"/>
</dbReference>
<proteinExistence type="predicted"/>
<keyword evidence="2" id="KW-1185">Reference proteome</keyword>
<protein>
    <submittedName>
        <fullName evidence="1">DUF2505 domain-containing protein</fullName>
    </submittedName>
</protein>
<comment type="caution">
    <text evidence="1">The sequence shown here is derived from an EMBL/GenBank/DDBJ whole genome shotgun (WGS) entry which is preliminary data.</text>
</comment>
<reference evidence="1" key="1">
    <citation type="submission" date="2021-03" db="EMBL/GenBank/DDBJ databases">
        <title>Actinotalea soli sp. nov., isolated from soil.</title>
        <authorList>
            <person name="Ping W."/>
            <person name="Zhang J."/>
        </authorList>
    </citation>
    <scope>NUCLEOTIDE SEQUENCE</scope>
    <source>
        <strain evidence="1">BY-33</strain>
    </source>
</reference>
<sequence>MHVSVQTTYDAGIDDVAAMLADEEFVATKVRATGATSQQVDVVGTSAEAFTVTTRRHMPSTDIPAQFRSVVGASVEVRQVEAWEGPEQGARRGTVVVEITGAPVRLSGTMRLVGEPDGSTTHHVEGELKASVPLFASAVEQATAGGIREAFAAEGRAGATWLAR</sequence>
<accession>A0A939RSF1</accession>